<dbReference type="EMBL" id="CP139965">
    <property type="protein sequence ID" value="WQD79123.1"/>
    <property type="molecule type" value="Genomic_DNA"/>
</dbReference>
<evidence type="ECO:0000259" key="1">
    <source>
        <dbReference type="Pfam" id="PF00724"/>
    </source>
</evidence>
<dbReference type="Pfam" id="PF00724">
    <property type="entry name" value="Oxidored_FMN"/>
    <property type="match status" value="1"/>
</dbReference>
<dbReference type="CDD" id="cd02933">
    <property type="entry name" value="OYE_like_FMN"/>
    <property type="match status" value="1"/>
</dbReference>
<gene>
    <name evidence="2" type="ORF">U0042_05315</name>
</gene>
<accession>A0ABZ0WP41</accession>
<dbReference type="InterPro" id="IPR013785">
    <property type="entry name" value="Aldolase_TIM"/>
</dbReference>
<keyword evidence="3" id="KW-1185">Reference proteome</keyword>
<name>A0ABZ0WP41_9BURK</name>
<reference evidence="2 3" key="1">
    <citation type="submission" date="2023-12" db="EMBL/GenBank/DDBJ databases">
        <title>Genome sequencing and assembly of bacterial species from a model synthetic community.</title>
        <authorList>
            <person name="Hogle S.L."/>
        </authorList>
    </citation>
    <scope>NUCLEOTIDE SEQUENCE [LARGE SCALE GENOMIC DNA]</scope>
    <source>
        <strain evidence="2 3">HAMBI 2494</strain>
    </source>
</reference>
<dbReference type="PANTHER" id="PTHR22893">
    <property type="entry name" value="NADH OXIDOREDUCTASE-RELATED"/>
    <property type="match status" value="1"/>
</dbReference>
<evidence type="ECO:0000313" key="2">
    <source>
        <dbReference type="EMBL" id="WQD79123.1"/>
    </source>
</evidence>
<organism evidence="2 3">
    <name type="scientific">Paraburkholderia kururiensis</name>
    <dbReference type="NCBI Taxonomy" id="984307"/>
    <lineage>
        <taxon>Bacteria</taxon>
        <taxon>Pseudomonadati</taxon>
        <taxon>Pseudomonadota</taxon>
        <taxon>Betaproteobacteria</taxon>
        <taxon>Burkholderiales</taxon>
        <taxon>Burkholderiaceae</taxon>
        <taxon>Paraburkholderia</taxon>
    </lineage>
</organism>
<dbReference type="InterPro" id="IPR001155">
    <property type="entry name" value="OxRdtase_FMN_N"/>
</dbReference>
<dbReference type="PANTHER" id="PTHR22893:SF91">
    <property type="entry name" value="NADPH DEHYDROGENASE 2-RELATED"/>
    <property type="match status" value="1"/>
</dbReference>
<protein>
    <submittedName>
        <fullName evidence="2">Alkene reductase</fullName>
    </submittedName>
</protein>
<sequence length="373" mass="40278">MNNANVDPLFQPLQLGELTLPNRIVMPPMTRSRASQPGDEANPLMAEYYAQRAGAGLIVSEGTYIAPLGKGYAWTPGIHTPSQIDGWRTVTNAVHRKGGRIFAQLWHVGRLSHTSLLGGRQPVSSSPLQAKGVNVFIAGEGDAPGFVQASEPRALGVDEIREIVNQYRTAARNAMQAGFDGVELHAANGYLVNQFIDSNANTRTDQYGGSLDNRLRFLDEVARALVEGTGDTRRVGIRLAPLTTLNGCEDADPQTTYLAAARRLDEIGVGYVHIAEADWDDAPHMPLEFKRALRAAYSGVLIYAGKYTGERARDAIASGWADLIAFGRPFVANPDLVQRLRLGAPLAPHHRETLFGGGAKGLTDYPALEEAAS</sequence>
<feature type="domain" description="NADH:flavin oxidoreductase/NADH oxidase N-terminal" evidence="1">
    <location>
        <begin position="9"/>
        <end position="344"/>
    </location>
</feature>
<evidence type="ECO:0000313" key="3">
    <source>
        <dbReference type="Proteomes" id="UP001325479"/>
    </source>
</evidence>
<dbReference type="Gene3D" id="3.20.20.70">
    <property type="entry name" value="Aldolase class I"/>
    <property type="match status" value="1"/>
</dbReference>
<dbReference type="RefSeq" id="WP_114814502.1">
    <property type="nucleotide sequence ID" value="NZ_CP139965.1"/>
</dbReference>
<proteinExistence type="predicted"/>
<dbReference type="InterPro" id="IPR045247">
    <property type="entry name" value="Oye-like"/>
</dbReference>
<dbReference type="SUPFAM" id="SSF51395">
    <property type="entry name" value="FMN-linked oxidoreductases"/>
    <property type="match status" value="1"/>
</dbReference>
<dbReference type="Proteomes" id="UP001325479">
    <property type="component" value="Chromosome"/>
</dbReference>